<feature type="transmembrane region" description="Helical" evidence="8">
    <location>
        <begin position="113"/>
        <end position="133"/>
    </location>
</feature>
<feature type="transmembrane region" description="Helical" evidence="8">
    <location>
        <begin position="310"/>
        <end position="331"/>
    </location>
</feature>
<organism evidence="9 10">
    <name type="scientific">Eragrostis curvula</name>
    <name type="common">weeping love grass</name>
    <dbReference type="NCBI Taxonomy" id="38414"/>
    <lineage>
        <taxon>Eukaryota</taxon>
        <taxon>Viridiplantae</taxon>
        <taxon>Streptophyta</taxon>
        <taxon>Embryophyta</taxon>
        <taxon>Tracheophyta</taxon>
        <taxon>Spermatophyta</taxon>
        <taxon>Magnoliopsida</taxon>
        <taxon>Liliopsida</taxon>
        <taxon>Poales</taxon>
        <taxon>Poaceae</taxon>
        <taxon>PACMAD clade</taxon>
        <taxon>Chloridoideae</taxon>
        <taxon>Eragrostideae</taxon>
        <taxon>Eragrostidinae</taxon>
        <taxon>Eragrostis</taxon>
    </lineage>
</organism>
<dbReference type="InterPro" id="IPR036259">
    <property type="entry name" value="MFS_trans_sf"/>
</dbReference>
<proteinExistence type="inferred from homology"/>
<evidence type="ECO:0000256" key="5">
    <source>
        <dbReference type="ARBA" id="ARBA00022692"/>
    </source>
</evidence>
<dbReference type="GO" id="GO:0071916">
    <property type="term" value="F:dipeptide transmembrane transporter activity"/>
    <property type="evidence" value="ECO:0007669"/>
    <property type="project" value="InterPro"/>
</dbReference>
<sequence length="555" mass="60171">MDPEAAEADALLLALHDQDAEPLAGAVDYRGRPVSRKRHGRWLSANFIIGTEVAERFAFYGVSSNLISYLTGPLGESTASAATAVNVWAGASQMLPLLGACVADSWLGRYRTILFASALYILGLGMVTISAMLPPDHAMKVCAASEGAGLCKPSGSHMLAFYVSIYMVAFAQGCHKPCVQAFGADQFDRSDAEESAARSSFFNWLRFWMSWGDTVAVVVLSYVQDNVGWGLGFGIPWVVVCFSMAIFLLGTRTYRMYPPEKDNPFARIGNTFVAMSKSWVAGFLPGDHKPAMTIAECKEMAVHVEEAKGILRLFPIWVASLIYAIVFAQVGTLFTKQASTLDRNVGKVLNVPAAALQSFGGVTIIAFIPVYDRAVVPLARRLTRLPSGITMLQRIGAGIAVAIVTMAAAALVEGKRLAVAREHGIADDPGATVPMSLWWIVPQYVLIGVADVLTIVGLQEFFYDQVPDSLRSLGLALYLSILGIGSFLSGLLVSVIDGMTRRGGGEGWFSNNLNRAHLDYFYWLLAALSAVELVAFLHYAGKYVYKKKDNEPNVY</sequence>
<dbReference type="Pfam" id="PF00854">
    <property type="entry name" value="PTR2"/>
    <property type="match status" value="1"/>
</dbReference>
<feature type="transmembrane region" description="Helical" evidence="8">
    <location>
        <begin position="444"/>
        <end position="463"/>
    </location>
</feature>
<dbReference type="AlphaFoldDB" id="A0A5J9VLK5"/>
<evidence type="ECO:0000256" key="8">
    <source>
        <dbReference type="SAM" id="Phobius"/>
    </source>
</evidence>
<name>A0A5J9VLK5_9POAL</name>
<evidence type="ECO:0000256" key="7">
    <source>
        <dbReference type="ARBA" id="ARBA00023136"/>
    </source>
</evidence>
<dbReference type="Proteomes" id="UP000324897">
    <property type="component" value="Unassembled WGS sequence"/>
</dbReference>
<evidence type="ECO:0000313" key="9">
    <source>
        <dbReference type="EMBL" id="TVU36344.1"/>
    </source>
</evidence>
<feature type="transmembrane region" description="Helical" evidence="8">
    <location>
        <begin position="229"/>
        <end position="249"/>
    </location>
</feature>
<keyword evidence="3" id="KW-0813">Transport</keyword>
<keyword evidence="10" id="KW-1185">Reference proteome</keyword>
<evidence type="ECO:0000256" key="2">
    <source>
        <dbReference type="ARBA" id="ARBA00005982"/>
    </source>
</evidence>
<dbReference type="FunFam" id="1.20.1250.20:FF:000147">
    <property type="entry name" value="Protein NRT1/ PTR family 5.10"/>
    <property type="match status" value="1"/>
</dbReference>
<keyword evidence="7 8" id="KW-0472">Membrane</keyword>
<feature type="transmembrane region" description="Helical" evidence="8">
    <location>
        <begin position="392"/>
        <end position="412"/>
    </location>
</feature>
<dbReference type="PANTHER" id="PTHR11654">
    <property type="entry name" value="OLIGOPEPTIDE TRANSPORTER-RELATED"/>
    <property type="match status" value="1"/>
</dbReference>
<dbReference type="OrthoDB" id="8904098at2759"/>
<comment type="similarity">
    <text evidence="2">Belongs to the major facilitator superfamily. Proton-dependent oligopeptide transporter (POT/PTR) (TC 2.A.17) family.</text>
</comment>
<dbReference type="SUPFAM" id="SSF103473">
    <property type="entry name" value="MFS general substrate transporter"/>
    <property type="match status" value="1"/>
</dbReference>
<keyword evidence="5 8" id="KW-0812">Transmembrane</keyword>
<dbReference type="GO" id="GO:0080054">
    <property type="term" value="F:low-affinity nitrate transmembrane transporter activity"/>
    <property type="evidence" value="ECO:0007669"/>
    <property type="project" value="UniProtKB-ARBA"/>
</dbReference>
<comment type="subcellular location">
    <subcellularLocation>
        <location evidence="1">Membrane</location>
        <topology evidence="1">Multi-pass membrane protein</topology>
    </subcellularLocation>
</comment>
<evidence type="ECO:0000256" key="6">
    <source>
        <dbReference type="ARBA" id="ARBA00022989"/>
    </source>
</evidence>
<protein>
    <recommendedName>
        <fullName evidence="11">Major facilitator superfamily (MFS) profile domain-containing protein</fullName>
    </recommendedName>
</protein>
<reference evidence="9 10" key="1">
    <citation type="journal article" date="2019" name="Sci. Rep.">
        <title>A high-quality genome of Eragrostis curvula grass provides insights into Poaceae evolution and supports new strategies to enhance forage quality.</title>
        <authorList>
            <person name="Carballo J."/>
            <person name="Santos B.A.C.M."/>
            <person name="Zappacosta D."/>
            <person name="Garbus I."/>
            <person name="Selva J.P."/>
            <person name="Gallo C.A."/>
            <person name="Diaz A."/>
            <person name="Albertini E."/>
            <person name="Caccamo M."/>
            <person name="Echenique V."/>
        </authorList>
    </citation>
    <scope>NUCLEOTIDE SEQUENCE [LARGE SCALE GENOMIC DNA]</scope>
    <source>
        <strain evidence="10">cv. Victoria</strain>
        <tissue evidence="9">Leaf</tissue>
    </source>
</reference>
<dbReference type="GO" id="GO:0042937">
    <property type="term" value="F:tripeptide transmembrane transporter activity"/>
    <property type="evidence" value="ECO:0007669"/>
    <property type="project" value="InterPro"/>
</dbReference>
<dbReference type="Gene3D" id="1.20.1250.20">
    <property type="entry name" value="MFS general substrate transporter like domains"/>
    <property type="match status" value="1"/>
</dbReference>
<dbReference type="GO" id="GO:0009705">
    <property type="term" value="C:plant-type vacuole membrane"/>
    <property type="evidence" value="ECO:0007669"/>
    <property type="project" value="UniProtKB-ARBA"/>
</dbReference>
<evidence type="ECO:0008006" key="11">
    <source>
        <dbReference type="Google" id="ProtNLM"/>
    </source>
</evidence>
<feature type="transmembrane region" description="Helical" evidence="8">
    <location>
        <begin position="520"/>
        <end position="540"/>
    </location>
</feature>
<keyword evidence="6 8" id="KW-1133">Transmembrane helix</keyword>
<keyword evidence="4" id="KW-0597">Phosphoprotein</keyword>
<dbReference type="CDD" id="cd17417">
    <property type="entry name" value="MFS_NPF5"/>
    <property type="match status" value="1"/>
</dbReference>
<dbReference type="Gramene" id="TVU36344">
    <property type="protein sequence ID" value="TVU36344"/>
    <property type="gene ID" value="EJB05_18276"/>
</dbReference>
<evidence type="ECO:0000256" key="3">
    <source>
        <dbReference type="ARBA" id="ARBA00022448"/>
    </source>
</evidence>
<dbReference type="InterPro" id="IPR044739">
    <property type="entry name" value="NRT1/PTR"/>
</dbReference>
<dbReference type="InterPro" id="IPR000109">
    <property type="entry name" value="POT_fam"/>
</dbReference>
<evidence type="ECO:0000256" key="1">
    <source>
        <dbReference type="ARBA" id="ARBA00004141"/>
    </source>
</evidence>
<evidence type="ECO:0000256" key="4">
    <source>
        <dbReference type="ARBA" id="ARBA00022553"/>
    </source>
</evidence>
<comment type="caution">
    <text evidence="9">The sequence shown here is derived from an EMBL/GenBank/DDBJ whole genome shotgun (WGS) entry which is preliminary data.</text>
</comment>
<feature type="transmembrane region" description="Helical" evidence="8">
    <location>
        <begin position="475"/>
        <end position="500"/>
    </location>
</feature>
<accession>A0A5J9VLK5</accession>
<feature type="transmembrane region" description="Helical" evidence="8">
    <location>
        <begin position="351"/>
        <end position="371"/>
    </location>
</feature>
<evidence type="ECO:0000313" key="10">
    <source>
        <dbReference type="Proteomes" id="UP000324897"/>
    </source>
</evidence>
<dbReference type="EMBL" id="RWGY01000009">
    <property type="protein sequence ID" value="TVU36344.1"/>
    <property type="molecule type" value="Genomic_DNA"/>
</dbReference>
<gene>
    <name evidence="9" type="ORF">EJB05_18276</name>
</gene>